<keyword evidence="2" id="KW-0808">Transferase</keyword>
<feature type="domain" description="Carbohydrate kinase PfkB" evidence="6">
    <location>
        <begin position="18"/>
        <end position="321"/>
    </location>
</feature>
<evidence type="ECO:0000256" key="5">
    <source>
        <dbReference type="ARBA" id="ARBA00022840"/>
    </source>
</evidence>
<dbReference type="Pfam" id="PF00294">
    <property type="entry name" value="PfkB"/>
    <property type="match status" value="1"/>
</dbReference>
<gene>
    <name evidence="7" type="ORF">CLOSYM_01427</name>
</gene>
<evidence type="ECO:0000256" key="2">
    <source>
        <dbReference type="ARBA" id="ARBA00022679"/>
    </source>
</evidence>
<dbReference type="EMBL" id="AWSU01000116">
    <property type="protein sequence ID" value="ERI78586.1"/>
    <property type="molecule type" value="Genomic_DNA"/>
</dbReference>
<dbReference type="SUPFAM" id="SSF53613">
    <property type="entry name" value="Ribokinase-like"/>
    <property type="match status" value="1"/>
</dbReference>
<dbReference type="InterPro" id="IPR050306">
    <property type="entry name" value="PfkB_Carbo_kinase"/>
</dbReference>
<keyword evidence="3" id="KW-0547">Nucleotide-binding</keyword>
<evidence type="ECO:0000259" key="6">
    <source>
        <dbReference type="Pfam" id="PF00294"/>
    </source>
</evidence>
<evidence type="ECO:0000313" key="7">
    <source>
        <dbReference type="EMBL" id="ERI78586.1"/>
    </source>
</evidence>
<dbReference type="GO" id="GO:0016301">
    <property type="term" value="F:kinase activity"/>
    <property type="evidence" value="ECO:0007669"/>
    <property type="project" value="UniProtKB-KW"/>
</dbReference>
<comment type="similarity">
    <text evidence="1">Belongs to the carbohydrate kinase PfkB family.</text>
</comment>
<name>A0ABC9U0H1_CLOSY</name>
<evidence type="ECO:0000256" key="4">
    <source>
        <dbReference type="ARBA" id="ARBA00022777"/>
    </source>
</evidence>
<dbReference type="InterPro" id="IPR011611">
    <property type="entry name" value="PfkB_dom"/>
</dbReference>
<dbReference type="CDD" id="cd01167">
    <property type="entry name" value="bac_FRK"/>
    <property type="match status" value="1"/>
</dbReference>
<evidence type="ECO:0000256" key="1">
    <source>
        <dbReference type="ARBA" id="ARBA00010688"/>
    </source>
</evidence>
<comment type="caution">
    <text evidence="7">The sequence shown here is derived from an EMBL/GenBank/DDBJ whole genome shotgun (WGS) entry which is preliminary data.</text>
</comment>
<organism evidence="7 8">
    <name type="scientific">[Clostridium] symbiosum ATCC 14940</name>
    <dbReference type="NCBI Taxonomy" id="411472"/>
    <lineage>
        <taxon>Bacteria</taxon>
        <taxon>Bacillati</taxon>
        <taxon>Bacillota</taxon>
        <taxon>Clostridia</taxon>
        <taxon>Lachnospirales</taxon>
        <taxon>Lachnospiraceae</taxon>
        <taxon>Otoolea</taxon>
    </lineage>
</organism>
<evidence type="ECO:0000313" key="8">
    <source>
        <dbReference type="Proteomes" id="UP000016491"/>
    </source>
</evidence>
<sequence length="330" mass="36436">MLHEPLQQYGENHMRDIDVIALGELLIDFIQNGETSQGNPLFEANPGGAPCNVLAMLAGLGRKTEFIGKVGRDMFGRQLKEALEDVGIGTCGLREDGKVPTTLALVHKLDNGDRDFSFYRSPGADMMLTPEEVDGDRIGRAEIFHFGSLSMTDEPARTATKKALWAAEKAGVLRSFDPNLRPPLWKSLDEAKEQICYGLAHCDVLKISDNEIQWLTGRDDFTEGVKKLKKDYDIKLICVSMGKDGSRAYYGDCIAEVPGFIREDTIETTGAGDTFCGCILHFILKYGLDSLNEARLREALRFANAAASVITTRKGALKVMPEAEEIERII</sequence>
<reference evidence="7 8" key="1">
    <citation type="submission" date="2013-07" db="EMBL/GenBank/DDBJ databases">
        <authorList>
            <person name="Weinstock G."/>
            <person name="Sodergren E."/>
            <person name="Wylie T."/>
            <person name="Fulton L."/>
            <person name="Fulton R."/>
            <person name="Fronick C."/>
            <person name="O'Laughlin M."/>
            <person name="Godfrey J."/>
            <person name="Miner T."/>
            <person name="Herter B."/>
            <person name="Appelbaum E."/>
            <person name="Cordes M."/>
            <person name="Lek S."/>
            <person name="Wollam A."/>
            <person name="Pepin K.H."/>
            <person name="Palsikar V.B."/>
            <person name="Mitreva M."/>
            <person name="Wilson R.K."/>
        </authorList>
    </citation>
    <scope>NUCLEOTIDE SEQUENCE [LARGE SCALE GENOMIC DNA]</scope>
    <source>
        <strain evidence="7 8">ATCC 14940</strain>
    </source>
</reference>
<dbReference type="AlphaFoldDB" id="A0ABC9U0H1"/>
<evidence type="ECO:0000256" key="3">
    <source>
        <dbReference type="ARBA" id="ARBA00022741"/>
    </source>
</evidence>
<keyword evidence="4 7" id="KW-0418">Kinase</keyword>
<protein>
    <submittedName>
        <fullName evidence="7">Kinase, PfkB family</fullName>
    </submittedName>
</protein>
<keyword evidence="5" id="KW-0067">ATP-binding</keyword>
<dbReference type="GO" id="GO:0005524">
    <property type="term" value="F:ATP binding"/>
    <property type="evidence" value="ECO:0007669"/>
    <property type="project" value="UniProtKB-KW"/>
</dbReference>
<dbReference type="Proteomes" id="UP000016491">
    <property type="component" value="Unassembled WGS sequence"/>
</dbReference>
<dbReference type="PANTHER" id="PTHR43085:SF1">
    <property type="entry name" value="PSEUDOURIDINE KINASE-RELATED"/>
    <property type="match status" value="1"/>
</dbReference>
<accession>A0ABC9U0H1</accession>
<dbReference type="PANTHER" id="PTHR43085">
    <property type="entry name" value="HEXOKINASE FAMILY MEMBER"/>
    <property type="match status" value="1"/>
</dbReference>
<dbReference type="InterPro" id="IPR029056">
    <property type="entry name" value="Ribokinase-like"/>
</dbReference>
<proteinExistence type="inferred from homology"/>
<dbReference type="Gene3D" id="3.40.1190.20">
    <property type="match status" value="1"/>
</dbReference>